<dbReference type="InterPro" id="IPR043504">
    <property type="entry name" value="Peptidase_S1_PA_chymotrypsin"/>
</dbReference>
<dbReference type="EMBL" id="CP060790">
    <property type="protein sequence ID" value="QNP61407.1"/>
    <property type="molecule type" value="Genomic_DNA"/>
</dbReference>
<evidence type="ECO:0000256" key="1">
    <source>
        <dbReference type="SAM" id="MobiDB-lite"/>
    </source>
</evidence>
<feature type="compositionally biased region" description="Pro residues" evidence="1">
    <location>
        <begin position="16"/>
        <end position="36"/>
    </location>
</feature>
<feature type="region of interest" description="Disordered" evidence="1">
    <location>
        <begin position="1"/>
        <end position="45"/>
    </location>
</feature>
<dbReference type="Proteomes" id="UP000516057">
    <property type="component" value="Chromosome"/>
</dbReference>
<dbReference type="PANTHER" id="PTHR36234:SF5">
    <property type="entry name" value="LYSYL ENDOPEPTIDASE"/>
    <property type="match status" value="1"/>
</dbReference>
<dbReference type="SUPFAM" id="SSF50494">
    <property type="entry name" value="Trypsin-like serine proteases"/>
    <property type="match status" value="1"/>
</dbReference>
<feature type="compositionally biased region" description="Gly residues" evidence="1">
    <location>
        <begin position="1"/>
        <end position="12"/>
    </location>
</feature>
<dbReference type="Gene3D" id="2.40.10.10">
    <property type="entry name" value="Trypsin-like serine proteases"/>
    <property type="match status" value="2"/>
</dbReference>
<sequence length="481" mass="49634">MLAACGGGGGGSPSETPAPAPAPAPTPAPAPAPQPLPVERIEPYDPGDVAAKTATVAPRALASGQSVARVVMGPVASGALPAPSAALGATEPQIGVAREVPGVATVSELSSLLRWADTGRGTRVAALSVTAQGAKGVRLGVLVRGLPEGAVLRFYAQAGGAVVEVPAQDVLSSVARNLRANTPDEAAHTYWSPDFGGPETTMEVEIPATAAISGVRLAVPRLSHYVLAPDEAEAQGFSKVGEAGSCEVDVMCKPEYLSQSRSVARMIYVREGKSYLCSGTLLNDIRSSGTPYFLSAHHCISTQAEASSLITDWFYRSTACNTGTVNAGAQRRTGGATLLYATATTDTSFMRLNEAPPPGIVYAGSYFGSLAPGLSVAGVHHPKGDLQKFSQGVLLRFSTCSGETCYASNAENGTFLTLGWQQGVTEGGSSGSGLFYTIGEKRYVVGQLFGGASSCQNPAGVDQYGRFDSAYRNSIKQWLNP</sequence>
<dbReference type="AlphaFoldDB" id="A0A7H0HLJ1"/>
<dbReference type="Pfam" id="PF13365">
    <property type="entry name" value="Trypsin_2"/>
    <property type="match status" value="1"/>
</dbReference>
<keyword evidence="3" id="KW-1185">Reference proteome</keyword>
<evidence type="ECO:0000313" key="3">
    <source>
        <dbReference type="Proteomes" id="UP000516057"/>
    </source>
</evidence>
<organism evidence="2 3">
    <name type="scientific">Paenacidovorax monticola</name>
    <dbReference type="NCBI Taxonomy" id="1926868"/>
    <lineage>
        <taxon>Bacteria</taxon>
        <taxon>Pseudomonadati</taxon>
        <taxon>Pseudomonadota</taxon>
        <taxon>Betaproteobacteria</taxon>
        <taxon>Burkholderiales</taxon>
        <taxon>Comamonadaceae</taxon>
        <taxon>Paenacidovorax</taxon>
    </lineage>
</organism>
<proteinExistence type="predicted"/>
<accession>A0A7H0HLJ1</accession>
<evidence type="ECO:0000313" key="2">
    <source>
        <dbReference type="EMBL" id="QNP61407.1"/>
    </source>
</evidence>
<gene>
    <name evidence="2" type="ORF">H9L24_17930</name>
</gene>
<dbReference type="PANTHER" id="PTHR36234">
    <property type="entry name" value="LYSYL ENDOPEPTIDASE"/>
    <property type="match status" value="1"/>
</dbReference>
<protein>
    <submittedName>
        <fullName evidence="2">Endoproteinase ArgC</fullName>
    </submittedName>
</protein>
<dbReference type="InterPro" id="IPR009003">
    <property type="entry name" value="Peptidase_S1_PA"/>
</dbReference>
<reference evidence="2 3" key="1">
    <citation type="submission" date="2020-08" db="EMBL/GenBank/DDBJ databases">
        <title>Genome sequence of Acidovorax monticola KACC 19171T.</title>
        <authorList>
            <person name="Hyun D.-W."/>
            <person name="Bae J.-W."/>
        </authorList>
    </citation>
    <scope>NUCLEOTIDE SEQUENCE [LARGE SCALE GENOMIC DNA]</scope>
    <source>
        <strain evidence="2 3">KACC 19171</strain>
    </source>
</reference>
<name>A0A7H0HLJ1_9BURK</name>
<dbReference type="KEGG" id="amon:H9L24_17930"/>